<dbReference type="GO" id="GO:0016787">
    <property type="term" value="F:hydrolase activity"/>
    <property type="evidence" value="ECO:0007669"/>
    <property type="project" value="UniProtKB-KW"/>
</dbReference>
<dbReference type="HOGENOM" id="CLU_020336_50_0_0"/>
<dbReference type="eggNOG" id="COG2267">
    <property type="taxonomic scope" value="Bacteria"/>
</dbReference>
<dbReference type="KEGG" id="gma:AciX8_2393"/>
<keyword evidence="3" id="KW-1185">Reference proteome</keyword>
<name>G8NY36_GRAMM</name>
<protein>
    <submittedName>
        <fullName evidence="2">Alpha/beta hydrolase fold protein</fullName>
    </submittedName>
</protein>
<dbReference type="GO" id="GO:0016020">
    <property type="term" value="C:membrane"/>
    <property type="evidence" value="ECO:0007669"/>
    <property type="project" value="TreeGrafter"/>
</dbReference>
<feature type="domain" description="AB hydrolase-1" evidence="1">
    <location>
        <begin position="32"/>
        <end position="280"/>
    </location>
</feature>
<evidence type="ECO:0000313" key="3">
    <source>
        <dbReference type="Proteomes" id="UP000007113"/>
    </source>
</evidence>
<dbReference type="STRING" id="682795.AciX8_2393"/>
<dbReference type="Gene3D" id="3.40.50.1820">
    <property type="entry name" value="alpha/beta hydrolase"/>
    <property type="match status" value="1"/>
</dbReference>
<dbReference type="RefSeq" id="WP_014265588.1">
    <property type="nucleotide sequence ID" value="NC_016631.1"/>
</dbReference>
<gene>
    <name evidence="2" type="ordered locus">AciX8_2393</name>
</gene>
<sequence>MSPKERLPEDHTVNLNGVDLHYRTIGNGPALFLVPPGWGVASGYLQRAFSSLSKHFKLVFIDTRGSGLSGRPVDPMLMRSIDMADDLEALRKHLDLSQISILGHSNSGAIALSYATRYPDRVNKLVLSGSQVLGLSAAADTQRILQDRSTDPRFEEATKVVSAFFTGQINPASSDESLETFIAQVLPLYLYNPEKSLSLARKHLSDPISSYAFTSQFAADRAVPTDQTKSLDTIKAKTLILVGRHDFICPVALSERLHEGIPESSFVIFEKSGHFPWLEETPAFFAELERFLLS</sequence>
<organism evidence="2 3">
    <name type="scientific">Granulicella mallensis (strain ATCC BAA-1857 / DSM 23137 / MP5ACTX8)</name>
    <dbReference type="NCBI Taxonomy" id="682795"/>
    <lineage>
        <taxon>Bacteria</taxon>
        <taxon>Pseudomonadati</taxon>
        <taxon>Acidobacteriota</taxon>
        <taxon>Terriglobia</taxon>
        <taxon>Terriglobales</taxon>
        <taxon>Acidobacteriaceae</taxon>
        <taxon>Granulicella</taxon>
    </lineage>
</organism>
<dbReference type="SUPFAM" id="SSF53474">
    <property type="entry name" value="alpha/beta-Hydrolases"/>
    <property type="match status" value="1"/>
</dbReference>
<dbReference type="PANTHER" id="PTHR43798:SF33">
    <property type="entry name" value="HYDROLASE, PUTATIVE (AFU_ORTHOLOGUE AFUA_2G14860)-RELATED"/>
    <property type="match status" value="1"/>
</dbReference>
<evidence type="ECO:0000313" key="2">
    <source>
        <dbReference type="EMBL" id="AEU36710.1"/>
    </source>
</evidence>
<proteinExistence type="predicted"/>
<dbReference type="InterPro" id="IPR050266">
    <property type="entry name" value="AB_hydrolase_sf"/>
</dbReference>
<dbReference type="AlphaFoldDB" id="G8NY36"/>
<dbReference type="PRINTS" id="PR00111">
    <property type="entry name" value="ABHYDROLASE"/>
</dbReference>
<keyword evidence="2" id="KW-0378">Hydrolase</keyword>
<dbReference type="OrthoDB" id="53505at2"/>
<dbReference type="Pfam" id="PF00561">
    <property type="entry name" value="Abhydrolase_1"/>
    <property type="match status" value="1"/>
</dbReference>
<evidence type="ECO:0000259" key="1">
    <source>
        <dbReference type="Pfam" id="PF00561"/>
    </source>
</evidence>
<reference evidence="2 3" key="1">
    <citation type="submission" date="2011-11" db="EMBL/GenBank/DDBJ databases">
        <title>Complete sequence of Granulicella mallensis MP5ACTX8.</title>
        <authorList>
            <consortium name="US DOE Joint Genome Institute"/>
            <person name="Lucas S."/>
            <person name="Copeland A."/>
            <person name="Lapidus A."/>
            <person name="Cheng J.-F."/>
            <person name="Goodwin L."/>
            <person name="Pitluck S."/>
            <person name="Peters L."/>
            <person name="Lu M."/>
            <person name="Detter J.C."/>
            <person name="Han C."/>
            <person name="Tapia R."/>
            <person name="Land M."/>
            <person name="Hauser L."/>
            <person name="Kyrpides N."/>
            <person name="Ivanova N."/>
            <person name="Mikhailova N."/>
            <person name="Pagani I."/>
            <person name="Rawat S."/>
            <person name="Mannisto M."/>
            <person name="Haggblom M."/>
            <person name="Woyke T."/>
        </authorList>
    </citation>
    <scope>NUCLEOTIDE SEQUENCE [LARGE SCALE GENOMIC DNA]</scope>
    <source>
        <strain evidence="3">ATCC BAA-1857 / DSM 23137 / MP5ACTX8</strain>
    </source>
</reference>
<dbReference type="PANTHER" id="PTHR43798">
    <property type="entry name" value="MONOACYLGLYCEROL LIPASE"/>
    <property type="match status" value="1"/>
</dbReference>
<dbReference type="InterPro" id="IPR029058">
    <property type="entry name" value="AB_hydrolase_fold"/>
</dbReference>
<dbReference type="InterPro" id="IPR000073">
    <property type="entry name" value="AB_hydrolase_1"/>
</dbReference>
<accession>G8NY36</accession>
<dbReference type="EMBL" id="CP003130">
    <property type="protein sequence ID" value="AEU36710.1"/>
    <property type="molecule type" value="Genomic_DNA"/>
</dbReference>
<dbReference type="Proteomes" id="UP000007113">
    <property type="component" value="Chromosome"/>
</dbReference>